<organism evidence="3 4">
    <name type="scientific">Drosophila rubida</name>
    <dbReference type="NCBI Taxonomy" id="30044"/>
    <lineage>
        <taxon>Eukaryota</taxon>
        <taxon>Metazoa</taxon>
        <taxon>Ecdysozoa</taxon>
        <taxon>Arthropoda</taxon>
        <taxon>Hexapoda</taxon>
        <taxon>Insecta</taxon>
        <taxon>Pterygota</taxon>
        <taxon>Neoptera</taxon>
        <taxon>Endopterygota</taxon>
        <taxon>Diptera</taxon>
        <taxon>Brachycera</taxon>
        <taxon>Muscomorpha</taxon>
        <taxon>Ephydroidea</taxon>
        <taxon>Drosophilidae</taxon>
        <taxon>Drosophila</taxon>
    </lineage>
</organism>
<evidence type="ECO:0000256" key="1">
    <source>
        <dbReference type="SAM" id="SignalP"/>
    </source>
</evidence>
<protein>
    <recommendedName>
        <fullName evidence="2">Protein TsetseEP domain-containing protein</fullName>
    </recommendedName>
</protein>
<evidence type="ECO:0000313" key="4">
    <source>
        <dbReference type="Proteomes" id="UP001200034"/>
    </source>
</evidence>
<dbReference type="Pfam" id="PF05267">
    <property type="entry name" value="DUF725"/>
    <property type="match status" value="1"/>
</dbReference>
<feature type="domain" description="Protein TsetseEP" evidence="2">
    <location>
        <begin position="47"/>
        <end position="163"/>
    </location>
</feature>
<gene>
    <name evidence="3" type="ORF">KR093_008185</name>
</gene>
<evidence type="ECO:0000259" key="2">
    <source>
        <dbReference type="Pfam" id="PF05267"/>
    </source>
</evidence>
<comment type="caution">
    <text evidence="3">The sequence shown here is derived from an EMBL/GenBank/DDBJ whole genome shotgun (WGS) entry which is preliminary data.</text>
</comment>
<dbReference type="EMBL" id="JAJJHW010003409">
    <property type="protein sequence ID" value="KAH8359648.1"/>
    <property type="molecule type" value="Genomic_DNA"/>
</dbReference>
<keyword evidence="1" id="KW-0732">Signal</keyword>
<feature type="chain" id="PRO_5042245110" description="Protein TsetseEP domain-containing protein" evidence="1">
    <location>
        <begin position="18"/>
        <end position="187"/>
    </location>
</feature>
<name>A0AAD4JTX9_9MUSC</name>
<feature type="signal peptide" evidence="1">
    <location>
        <begin position="1"/>
        <end position="17"/>
    </location>
</feature>
<evidence type="ECO:0000313" key="3">
    <source>
        <dbReference type="EMBL" id="KAH8359648.1"/>
    </source>
</evidence>
<dbReference type="InterPro" id="IPR007931">
    <property type="entry name" value="TsetseEP"/>
</dbReference>
<reference evidence="3" key="1">
    <citation type="journal article" date="2021" name="Mol. Ecol. Resour.">
        <title>Phylogenomic analyses of the genus Drosophila reveals genomic signals of climate adaptation.</title>
        <authorList>
            <person name="Li F."/>
            <person name="Rane R.V."/>
            <person name="Luria V."/>
            <person name="Xiong Z."/>
            <person name="Chen J."/>
            <person name="Li Z."/>
            <person name="Catullo R.A."/>
            <person name="Griffin P.C."/>
            <person name="Schiffer M."/>
            <person name="Pearce S."/>
            <person name="Lee S.F."/>
            <person name="McElroy K."/>
            <person name="Stocker A."/>
            <person name="Shirriffs J."/>
            <person name="Cockerell F."/>
            <person name="Coppin C."/>
            <person name="Sgro C.M."/>
            <person name="Karger A."/>
            <person name="Cain J.W."/>
            <person name="Weber J.A."/>
            <person name="Santpere G."/>
            <person name="Kirschner M.W."/>
            <person name="Hoffmann A.A."/>
            <person name="Oakeshott J.G."/>
            <person name="Zhang G."/>
        </authorList>
    </citation>
    <scope>NUCLEOTIDE SEQUENCE</scope>
    <source>
        <strain evidence="3">BGI-SZ-2011g</strain>
    </source>
</reference>
<keyword evidence="4" id="KW-1185">Reference proteome</keyword>
<accession>A0AAD4JTX9</accession>
<sequence length="187" mass="20639">MLFKALSVLLVIGTAMALTPSEVRINTDRLLLDLMMMPRNRDATNEANCWANYTPIMKEIIDVFEAESKECIENFNGNKTVIAQSYDQERANITEIAKTSCTTLQLCDGEIDQIDAFKCFGATGSDQSQKLSKMSSRSSAAAISLQEELSRIISVKGLCDENAAAKYRSDNSNAFEDLKNCLDGKTI</sequence>
<dbReference type="Proteomes" id="UP001200034">
    <property type="component" value="Unassembled WGS sequence"/>
</dbReference>
<proteinExistence type="predicted"/>
<dbReference type="AlphaFoldDB" id="A0AAD4JTX9"/>